<dbReference type="OrthoDB" id="10267115at2759"/>
<sequence length="320" mass="34520">MGLFGGNHFNVDGKTALITGASEGMGLEVAKQLAAKGANVVLVSRSERKLQAALEQVQAAAKNPSAQRFRYIPADVSQPSYAAPLIAEATAWNGGRPLDVVWCIAGTSTPELFLDMDMASLRRQMDINFFGAAEMCHGVLGEWLAPGAPVEREPRHLVVTLSVAALYSIPGYAPYAPSKAALRALMDTLAQEVLLYPQNVRLSLVFPGTILSPGFANESLSKPEITKVLEKSDPQQQPAEAAEAAIRGLERGDHYVTVAWLGWLMKAGSLGGAIRNNWLVDILGAWLVSIVWIFVQADLHGTMRAWGKKHGHPSTWKKAT</sequence>
<dbReference type="PANTHER" id="PTHR43550:SF3">
    <property type="entry name" value="3-KETODIHYDROSPHINGOSINE REDUCTASE"/>
    <property type="match status" value="1"/>
</dbReference>
<dbReference type="Pfam" id="PF00106">
    <property type="entry name" value="adh_short"/>
    <property type="match status" value="1"/>
</dbReference>
<organism evidence="12 13">
    <name type="scientific">Stachybotrys elegans</name>
    <dbReference type="NCBI Taxonomy" id="80388"/>
    <lineage>
        <taxon>Eukaryota</taxon>
        <taxon>Fungi</taxon>
        <taxon>Dikarya</taxon>
        <taxon>Ascomycota</taxon>
        <taxon>Pezizomycotina</taxon>
        <taxon>Sordariomycetes</taxon>
        <taxon>Hypocreomycetidae</taxon>
        <taxon>Hypocreales</taxon>
        <taxon>Stachybotryaceae</taxon>
        <taxon>Stachybotrys</taxon>
    </lineage>
</organism>
<evidence type="ECO:0000256" key="9">
    <source>
        <dbReference type="ARBA" id="ARBA00026112"/>
    </source>
</evidence>
<evidence type="ECO:0000256" key="7">
    <source>
        <dbReference type="ARBA" id="ARBA00023002"/>
    </source>
</evidence>
<dbReference type="Proteomes" id="UP000813444">
    <property type="component" value="Unassembled WGS sequence"/>
</dbReference>
<dbReference type="GO" id="GO:0005789">
    <property type="term" value="C:endoplasmic reticulum membrane"/>
    <property type="evidence" value="ECO:0007669"/>
    <property type="project" value="TreeGrafter"/>
</dbReference>
<evidence type="ECO:0000256" key="10">
    <source>
        <dbReference type="ARBA" id="ARBA00044737"/>
    </source>
</evidence>
<protein>
    <recommendedName>
        <fullName evidence="9">3-dehydrosphinganine reductase</fullName>
        <ecNumber evidence="9">1.1.1.102</ecNumber>
    </recommendedName>
</protein>
<evidence type="ECO:0000256" key="2">
    <source>
        <dbReference type="ARBA" id="ARBA00004760"/>
    </source>
</evidence>
<evidence type="ECO:0000256" key="1">
    <source>
        <dbReference type="ARBA" id="ARBA00004240"/>
    </source>
</evidence>
<evidence type="ECO:0000256" key="4">
    <source>
        <dbReference type="ARBA" id="ARBA00022824"/>
    </source>
</evidence>
<evidence type="ECO:0000256" key="5">
    <source>
        <dbReference type="ARBA" id="ARBA00022857"/>
    </source>
</evidence>
<dbReference type="InterPro" id="IPR036291">
    <property type="entry name" value="NAD(P)-bd_dom_sf"/>
</dbReference>
<comment type="pathway">
    <text evidence="3">Sphingolipid metabolism.</text>
</comment>
<keyword evidence="5" id="KW-0521">NADP</keyword>
<keyword evidence="6" id="KW-0746">Sphingolipid metabolism</keyword>
<comment type="subcellular location">
    <subcellularLocation>
        <location evidence="1">Endoplasmic reticulum</location>
    </subcellularLocation>
</comment>
<dbReference type="GO" id="GO:0006666">
    <property type="term" value="P:3-keto-sphinganine metabolic process"/>
    <property type="evidence" value="ECO:0007669"/>
    <property type="project" value="InterPro"/>
</dbReference>
<dbReference type="PRINTS" id="PR00081">
    <property type="entry name" value="GDHRDH"/>
</dbReference>
<keyword evidence="7" id="KW-0560">Oxidoreductase</keyword>
<dbReference type="EC" id="1.1.1.102" evidence="9"/>
<dbReference type="InterPro" id="IPR045022">
    <property type="entry name" value="KDSR-like"/>
</dbReference>
<dbReference type="CDD" id="cd08939">
    <property type="entry name" value="KDSR-like_SDR_c"/>
    <property type="match status" value="1"/>
</dbReference>
<gene>
    <name evidence="12" type="ORF">B0I35DRAFT_448243</name>
</gene>
<dbReference type="InterPro" id="IPR002347">
    <property type="entry name" value="SDR_fam"/>
</dbReference>
<keyword evidence="4" id="KW-0256">Endoplasmic reticulum</keyword>
<keyword evidence="13" id="KW-1185">Reference proteome</keyword>
<dbReference type="GO" id="GO:0030148">
    <property type="term" value="P:sphingolipid biosynthetic process"/>
    <property type="evidence" value="ECO:0007669"/>
    <property type="project" value="InterPro"/>
</dbReference>
<comment type="caution">
    <text evidence="12">The sequence shown here is derived from an EMBL/GenBank/DDBJ whole genome shotgun (WGS) entry which is preliminary data.</text>
</comment>
<evidence type="ECO:0000313" key="13">
    <source>
        <dbReference type="Proteomes" id="UP000813444"/>
    </source>
</evidence>
<reference evidence="12" key="1">
    <citation type="journal article" date="2021" name="Nat. Commun.">
        <title>Genetic determinants of endophytism in the Arabidopsis root mycobiome.</title>
        <authorList>
            <person name="Mesny F."/>
            <person name="Miyauchi S."/>
            <person name="Thiergart T."/>
            <person name="Pickel B."/>
            <person name="Atanasova L."/>
            <person name="Karlsson M."/>
            <person name="Huettel B."/>
            <person name="Barry K.W."/>
            <person name="Haridas S."/>
            <person name="Chen C."/>
            <person name="Bauer D."/>
            <person name="Andreopoulos W."/>
            <person name="Pangilinan J."/>
            <person name="LaButti K."/>
            <person name="Riley R."/>
            <person name="Lipzen A."/>
            <person name="Clum A."/>
            <person name="Drula E."/>
            <person name="Henrissat B."/>
            <person name="Kohler A."/>
            <person name="Grigoriev I.V."/>
            <person name="Martin F.M."/>
            <person name="Hacquard S."/>
        </authorList>
    </citation>
    <scope>NUCLEOTIDE SEQUENCE</scope>
    <source>
        <strain evidence="12">MPI-CAGE-CH-0235</strain>
    </source>
</reference>
<dbReference type="AlphaFoldDB" id="A0A8K0WXK5"/>
<name>A0A8K0WXK5_9HYPO</name>
<comment type="function">
    <text evidence="10">Catalyzes the reduction of 3'-oxosphinganine (3-ketodihydrosphingosine/KDS) to sphinganine (dihydrosphingosine/DHS), the second step of de novo sphingolipid biosynthesis.</text>
</comment>
<evidence type="ECO:0000256" key="3">
    <source>
        <dbReference type="ARBA" id="ARBA00004991"/>
    </source>
</evidence>
<accession>A0A8K0WXK5</accession>
<evidence type="ECO:0000256" key="6">
    <source>
        <dbReference type="ARBA" id="ARBA00022919"/>
    </source>
</evidence>
<dbReference type="SUPFAM" id="SSF51735">
    <property type="entry name" value="NAD(P)-binding Rossmann-fold domains"/>
    <property type="match status" value="1"/>
</dbReference>
<dbReference type="GO" id="GO:0047560">
    <property type="term" value="F:3-dehydrosphinganine reductase activity"/>
    <property type="evidence" value="ECO:0007669"/>
    <property type="project" value="UniProtKB-EC"/>
</dbReference>
<comment type="catalytic activity">
    <reaction evidence="11">
        <text>sphinganine + NADP(+) = 3-oxosphinganine + NADPH + H(+)</text>
        <dbReference type="Rhea" id="RHEA:22640"/>
        <dbReference type="ChEBI" id="CHEBI:15378"/>
        <dbReference type="ChEBI" id="CHEBI:57783"/>
        <dbReference type="ChEBI" id="CHEBI:57817"/>
        <dbReference type="ChEBI" id="CHEBI:58299"/>
        <dbReference type="ChEBI" id="CHEBI:58349"/>
        <dbReference type="EC" id="1.1.1.102"/>
    </reaction>
    <physiologicalReaction direction="right-to-left" evidence="11">
        <dbReference type="Rhea" id="RHEA:22642"/>
    </physiologicalReaction>
</comment>
<evidence type="ECO:0000256" key="11">
    <source>
        <dbReference type="ARBA" id="ARBA00048930"/>
    </source>
</evidence>
<dbReference type="PANTHER" id="PTHR43550">
    <property type="entry name" value="3-KETODIHYDROSPHINGOSINE REDUCTASE"/>
    <property type="match status" value="1"/>
</dbReference>
<keyword evidence="8" id="KW-0443">Lipid metabolism</keyword>
<evidence type="ECO:0000313" key="12">
    <source>
        <dbReference type="EMBL" id="KAH7328589.1"/>
    </source>
</evidence>
<dbReference type="Gene3D" id="3.40.50.720">
    <property type="entry name" value="NAD(P)-binding Rossmann-like Domain"/>
    <property type="match status" value="1"/>
</dbReference>
<dbReference type="EMBL" id="JAGPNK010000001">
    <property type="protein sequence ID" value="KAH7328589.1"/>
    <property type="molecule type" value="Genomic_DNA"/>
</dbReference>
<evidence type="ECO:0000256" key="8">
    <source>
        <dbReference type="ARBA" id="ARBA00023098"/>
    </source>
</evidence>
<proteinExistence type="predicted"/>
<comment type="pathway">
    <text evidence="2">Lipid metabolism; sphingolipid metabolism.</text>
</comment>